<dbReference type="InterPro" id="IPR011333">
    <property type="entry name" value="SKP1/BTB/POZ_sf"/>
</dbReference>
<evidence type="ECO:0000313" key="2">
    <source>
        <dbReference type="Proteomes" id="UP001345827"/>
    </source>
</evidence>
<proteinExistence type="predicted"/>
<gene>
    <name evidence="1" type="ORF">LTR25_009179</name>
</gene>
<evidence type="ECO:0008006" key="3">
    <source>
        <dbReference type="Google" id="ProtNLM"/>
    </source>
</evidence>
<protein>
    <recommendedName>
        <fullName evidence="3">BTB domain-containing protein</fullName>
    </recommendedName>
</protein>
<organism evidence="1 2">
    <name type="scientific">Vermiconidia calcicola</name>
    <dbReference type="NCBI Taxonomy" id="1690605"/>
    <lineage>
        <taxon>Eukaryota</taxon>
        <taxon>Fungi</taxon>
        <taxon>Dikarya</taxon>
        <taxon>Ascomycota</taxon>
        <taxon>Pezizomycotina</taxon>
        <taxon>Dothideomycetes</taxon>
        <taxon>Dothideomycetidae</taxon>
        <taxon>Mycosphaerellales</taxon>
        <taxon>Extremaceae</taxon>
        <taxon>Vermiconidia</taxon>
    </lineage>
</organism>
<reference evidence="1 2" key="1">
    <citation type="submission" date="2023-06" db="EMBL/GenBank/DDBJ databases">
        <title>Black Yeasts Isolated from many extreme environments.</title>
        <authorList>
            <person name="Coleine C."/>
            <person name="Stajich J.E."/>
            <person name="Selbmann L."/>
        </authorList>
    </citation>
    <scope>NUCLEOTIDE SEQUENCE [LARGE SCALE GENOMIC DNA]</scope>
    <source>
        <strain evidence="1 2">CCFEE 5887</strain>
    </source>
</reference>
<comment type="caution">
    <text evidence="1">The sequence shown here is derived from an EMBL/GenBank/DDBJ whole genome shotgun (WGS) entry which is preliminary data.</text>
</comment>
<sequence>MGTRSPTSFNDVARDKEKNPYASRIVKLVDENGEKLTSVHEAILTRCGKMAKELESWGTLEGGYTRLTLPGVPKEVCYELVGWLYTGKLSYDVKELVDLPDAKINDVVETLVGVYSVAIREKIADLRASILETLLDIFRFHPPPTTSLTWFAINGGMDAEIKAALMKPIAEEICWDGWENYLATHKDVTAYLRIQPSLTVELKAMVADTQVLRESEQE</sequence>
<dbReference type="EMBL" id="JAXLQG010000019">
    <property type="protein sequence ID" value="KAK5530601.1"/>
    <property type="molecule type" value="Genomic_DNA"/>
</dbReference>
<dbReference type="AlphaFoldDB" id="A0AAV9PVX7"/>
<name>A0AAV9PVX7_9PEZI</name>
<dbReference type="SUPFAM" id="SSF54695">
    <property type="entry name" value="POZ domain"/>
    <property type="match status" value="1"/>
</dbReference>
<dbReference type="Proteomes" id="UP001345827">
    <property type="component" value="Unassembled WGS sequence"/>
</dbReference>
<keyword evidence="2" id="KW-1185">Reference proteome</keyword>
<dbReference type="Gene3D" id="3.30.710.10">
    <property type="entry name" value="Potassium Channel Kv1.1, Chain A"/>
    <property type="match status" value="1"/>
</dbReference>
<accession>A0AAV9PVX7</accession>
<dbReference type="CDD" id="cd18186">
    <property type="entry name" value="BTB_POZ_ZBTB_KLHL-like"/>
    <property type="match status" value="1"/>
</dbReference>
<evidence type="ECO:0000313" key="1">
    <source>
        <dbReference type="EMBL" id="KAK5530601.1"/>
    </source>
</evidence>